<feature type="transmembrane region" description="Helical" evidence="2">
    <location>
        <begin position="87"/>
        <end position="107"/>
    </location>
</feature>
<evidence type="ECO:0000313" key="3">
    <source>
        <dbReference type="EMBL" id="KAK5631111.1"/>
    </source>
</evidence>
<keyword evidence="2" id="KW-0472">Membrane</keyword>
<keyword evidence="4" id="KW-1185">Reference proteome</keyword>
<reference evidence="3 4" key="1">
    <citation type="submission" date="2023-10" db="EMBL/GenBank/DDBJ databases">
        <title>Draft genome sequence of Xylaria bambusicola isolate GMP-LS, the root and basal stem rot pathogen of sugarcane in Indonesia.</title>
        <authorList>
            <person name="Selvaraj P."/>
            <person name="Muralishankar V."/>
            <person name="Muruganantham S."/>
            <person name="Sp S."/>
            <person name="Haryani S."/>
            <person name="Lau K.J.X."/>
            <person name="Naqvi N.I."/>
        </authorList>
    </citation>
    <scope>NUCLEOTIDE SEQUENCE [LARGE SCALE GENOMIC DNA]</scope>
    <source>
        <strain evidence="3">GMP-LS</strain>
    </source>
</reference>
<keyword evidence="2" id="KW-1133">Transmembrane helix</keyword>
<gene>
    <name evidence="3" type="ORF">RRF57_006826</name>
</gene>
<feature type="transmembrane region" description="Helical" evidence="2">
    <location>
        <begin position="295"/>
        <end position="315"/>
    </location>
</feature>
<comment type="caution">
    <text evidence="3">The sequence shown here is derived from an EMBL/GenBank/DDBJ whole genome shotgun (WGS) entry which is preliminary data.</text>
</comment>
<sequence length="378" mass="42508">MNGINIFLSSRPPTERIRVRYLLVIPVLFSVLAACTFIFHGDVNASLLYSQCHAHSRLPAISRVPVLGAPLCFHVSLLMFATGPGHGILFFGWYLSFLGALLTICRVEAARECNKRKWNIRSPTASWLVSNLIGGAFVWNLWIIPALIKSARDFWVNVEMANEDAEETGQVHQGGQEVGNQIDTMHSLTSEAEVYAIPIAVAVGYMVPSAIMLTLRNATAAMIWLIFPLWVAVIHWVVKFAAIKLLRNNEPHCLRTHDDSMWCIYFLPSVVSFISHLAFVSNLGFMDDSRQMTQMALKFIMINFLYTAAPVYYWVFVEVNANELLLLMVSSVLFGPGATLCIRRSVQENKRWLMGIRESPEETDEDDSTIHEDTPLLG</sequence>
<keyword evidence="2" id="KW-0812">Transmembrane</keyword>
<evidence type="ECO:0000256" key="1">
    <source>
        <dbReference type="SAM" id="MobiDB-lite"/>
    </source>
</evidence>
<evidence type="ECO:0000313" key="4">
    <source>
        <dbReference type="Proteomes" id="UP001305414"/>
    </source>
</evidence>
<feature type="transmembrane region" description="Helical" evidence="2">
    <location>
        <begin position="20"/>
        <end position="39"/>
    </location>
</feature>
<dbReference type="AlphaFoldDB" id="A0AAN7UQY1"/>
<organism evidence="3 4">
    <name type="scientific">Xylaria bambusicola</name>
    <dbReference type="NCBI Taxonomy" id="326684"/>
    <lineage>
        <taxon>Eukaryota</taxon>
        <taxon>Fungi</taxon>
        <taxon>Dikarya</taxon>
        <taxon>Ascomycota</taxon>
        <taxon>Pezizomycotina</taxon>
        <taxon>Sordariomycetes</taxon>
        <taxon>Xylariomycetidae</taxon>
        <taxon>Xylariales</taxon>
        <taxon>Xylariaceae</taxon>
        <taxon>Xylaria</taxon>
    </lineage>
</organism>
<feature type="transmembrane region" description="Helical" evidence="2">
    <location>
        <begin position="262"/>
        <end position="283"/>
    </location>
</feature>
<evidence type="ECO:0000256" key="2">
    <source>
        <dbReference type="SAM" id="Phobius"/>
    </source>
</evidence>
<protein>
    <submittedName>
        <fullName evidence="3">Uncharacterized protein</fullName>
    </submittedName>
</protein>
<feature type="transmembrane region" description="Helical" evidence="2">
    <location>
        <begin position="222"/>
        <end position="242"/>
    </location>
</feature>
<dbReference type="EMBL" id="JAWHQM010000018">
    <property type="protein sequence ID" value="KAK5631111.1"/>
    <property type="molecule type" value="Genomic_DNA"/>
</dbReference>
<feature type="transmembrane region" description="Helical" evidence="2">
    <location>
        <begin position="195"/>
        <end position="215"/>
    </location>
</feature>
<feature type="region of interest" description="Disordered" evidence="1">
    <location>
        <begin position="356"/>
        <end position="378"/>
    </location>
</feature>
<feature type="transmembrane region" description="Helical" evidence="2">
    <location>
        <begin position="321"/>
        <end position="342"/>
    </location>
</feature>
<feature type="transmembrane region" description="Helical" evidence="2">
    <location>
        <begin position="128"/>
        <end position="148"/>
    </location>
</feature>
<name>A0AAN7UQY1_9PEZI</name>
<feature type="compositionally biased region" description="Basic and acidic residues" evidence="1">
    <location>
        <begin position="368"/>
        <end position="378"/>
    </location>
</feature>
<accession>A0AAN7UQY1</accession>
<dbReference type="Proteomes" id="UP001305414">
    <property type="component" value="Unassembled WGS sequence"/>
</dbReference>
<proteinExistence type="predicted"/>